<reference evidence="1 2" key="1">
    <citation type="journal article" date="2013" name="BMC Microbiol.">
        <title>Identification of the type II cytochrome c maturation pathway in anammox bacteria by comparative genomics.</title>
        <authorList>
            <person name="Ferousi C."/>
            <person name="Speth D.R."/>
            <person name="Reimann J."/>
            <person name="Op den Camp H.J."/>
            <person name="Allen J.W."/>
            <person name="Keltjens J.T."/>
            <person name="Jetten M.S."/>
        </authorList>
    </citation>
    <scope>NUCLEOTIDE SEQUENCE [LARGE SCALE GENOMIC DNA]</scope>
    <source>
        <strain evidence="1">RU1</strain>
    </source>
</reference>
<protein>
    <recommendedName>
        <fullName evidence="3">Polymerase nucleotidyl transferase domain-containing protein</fullName>
    </recommendedName>
</protein>
<evidence type="ECO:0000313" key="1">
    <source>
        <dbReference type="EMBL" id="KKO18008.1"/>
    </source>
</evidence>
<proteinExistence type="predicted"/>
<organism evidence="1 2">
    <name type="scientific">Candidatus Brocadia fulgida</name>
    <dbReference type="NCBI Taxonomy" id="380242"/>
    <lineage>
        <taxon>Bacteria</taxon>
        <taxon>Pseudomonadati</taxon>
        <taxon>Planctomycetota</taxon>
        <taxon>Candidatus Brocadiia</taxon>
        <taxon>Candidatus Brocadiales</taxon>
        <taxon>Candidatus Brocadiaceae</taxon>
        <taxon>Candidatus Brocadia</taxon>
    </lineage>
</organism>
<sequence length="251" mass="28882">MQDFTLTNLSDQVKKTLEPFLRDIFGHCKEDVLSLYVIGSAVTKDFHPRHSDINTLLVVNQVNIPLFDYIAILGKRYGKKKIRAPLIMTHDYIIRSLEVFPLEFLEMKLVHLLVYGSDVLKDIRIGKADIRHQCERELKGKLQHLCQGYIRAMGSRKALTDVFVGSLSGYFPVLRGLLFLYGQRIPQGKNEVLSAMEQCFTIDMSVYRTLLGLRVNDTCPSLDTLREIFEKLYRILDIVIKKVDEFEITPA</sequence>
<dbReference type="InterPro" id="IPR043519">
    <property type="entry name" value="NT_sf"/>
</dbReference>
<gene>
    <name evidence="1" type="ORF">BROFUL_03286</name>
</gene>
<keyword evidence="2" id="KW-1185">Reference proteome</keyword>
<name>A0A0M2UPG1_9BACT</name>
<accession>A0A0M2UPG1</accession>
<dbReference type="Proteomes" id="UP000034954">
    <property type="component" value="Unassembled WGS sequence"/>
</dbReference>
<dbReference type="AlphaFoldDB" id="A0A0M2UPG1"/>
<comment type="caution">
    <text evidence="1">The sequence shown here is derived from an EMBL/GenBank/DDBJ whole genome shotgun (WGS) entry which is preliminary data.</text>
</comment>
<dbReference type="SUPFAM" id="SSF81301">
    <property type="entry name" value="Nucleotidyltransferase"/>
    <property type="match status" value="1"/>
</dbReference>
<evidence type="ECO:0008006" key="3">
    <source>
        <dbReference type="Google" id="ProtNLM"/>
    </source>
</evidence>
<dbReference type="EMBL" id="LAQJ01000301">
    <property type="protein sequence ID" value="KKO18008.1"/>
    <property type="molecule type" value="Genomic_DNA"/>
</dbReference>
<evidence type="ECO:0000313" key="2">
    <source>
        <dbReference type="Proteomes" id="UP000034954"/>
    </source>
</evidence>